<dbReference type="Gene3D" id="3.40.50.2300">
    <property type="match status" value="1"/>
</dbReference>
<dbReference type="Proteomes" id="UP000525078">
    <property type="component" value="Unassembled WGS sequence"/>
</dbReference>
<name>A0A7J6EM52_CANSA</name>
<dbReference type="InterPro" id="IPR011006">
    <property type="entry name" value="CheY-like_superfamily"/>
</dbReference>
<evidence type="ECO:0000256" key="3">
    <source>
        <dbReference type="ARBA" id="ARBA00023163"/>
    </source>
</evidence>
<dbReference type="PANTHER" id="PTHR43874:SF19">
    <property type="entry name" value="RESPONSE REGULATOR 23-RELATED"/>
    <property type="match status" value="1"/>
</dbReference>
<dbReference type="EMBL" id="JAATIP010000216">
    <property type="protein sequence ID" value="KAF4359406.1"/>
    <property type="molecule type" value="Genomic_DNA"/>
</dbReference>
<comment type="caution">
    <text evidence="6">The sequence shown here is derived from an EMBL/GenBank/DDBJ whole genome shotgun (WGS) entry which is preliminary data.</text>
</comment>
<protein>
    <recommendedName>
        <fullName evidence="5">Response regulatory domain-containing protein</fullName>
    </recommendedName>
</protein>
<evidence type="ECO:0000313" key="6">
    <source>
        <dbReference type="EMBL" id="KAF4359406.1"/>
    </source>
</evidence>
<evidence type="ECO:0000256" key="1">
    <source>
        <dbReference type="ARBA" id="ARBA00023012"/>
    </source>
</evidence>
<gene>
    <name evidence="6" type="ORF">F8388_005663</name>
</gene>
<organism evidence="6 7">
    <name type="scientific">Cannabis sativa</name>
    <name type="common">Hemp</name>
    <name type="synonym">Marijuana</name>
    <dbReference type="NCBI Taxonomy" id="3483"/>
    <lineage>
        <taxon>Eukaryota</taxon>
        <taxon>Viridiplantae</taxon>
        <taxon>Streptophyta</taxon>
        <taxon>Embryophyta</taxon>
        <taxon>Tracheophyta</taxon>
        <taxon>Spermatophyta</taxon>
        <taxon>Magnoliopsida</taxon>
        <taxon>eudicotyledons</taxon>
        <taxon>Gunneridae</taxon>
        <taxon>Pentapetalae</taxon>
        <taxon>rosids</taxon>
        <taxon>fabids</taxon>
        <taxon>Rosales</taxon>
        <taxon>Cannabaceae</taxon>
        <taxon>Cannabis</taxon>
    </lineage>
</organism>
<evidence type="ECO:0000256" key="2">
    <source>
        <dbReference type="ARBA" id="ARBA00023015"/>
    </source>
</evidence>
<dbReference type="SUPFAM" id="SSF52172">
    <property type="entry name" value="CheY-like"/>
    <property type="match status" value="1"/>
</dbReference>
<keyword evidence="3" id="KW-0804">Transcription</keyword>
<dbReference type="PROSITE" id="PS50110">
    <property type="entry name" value="RESPONSE_REGULATORY"/>
    <property type="match status" value="1"/>
</dbReference>
<dbReference type="GO" id="GO:0009736">
    <property type="term" value="P:cytokinin-activated signaling pathway"/>
    <property type="evidence" value="ECO:0007669"/>
    <property type="project" value="InterPro"/>
</dbReference>
<dbReference type="InterPro" id="IPR045279">
    <property type="entry name" value="ARR-like"/>
</dbReference>
<feature type="modified residue" description="4-aspartylphosphate" evidence="4">
    <location>
        <position position="45"/>
    </location>
</feature>
<dbReference type="Pfam" id="PF00072">
    <property type="entry name" value="Response_reg"/>
    <property type="match status" value="1"/>
</dbReference>
<evidence type="ECO:0000259" key="5">
    <source>
        <dbReference type="PROSITE" id="PS50110"/>
    </source>
</evidence>
<reference evidence="6 7" key="1">
    <citation type="journal article" date="2020" name="bioRxiv">
        <title>Sequence and annotation of 42 cannabis genomes reveals extensive copy number variation in cannabinoid synthesis and pathogen resistance genes.</title>
        <authorList>
            <person name="Mckernan K.J."/>
            <person name="Helbert Y."/>
            <person name="Kane L.T."/>
            <person name="Ebling H."/>
            <person name="Zhang L."/>
            <person name="Liu B."/>
            <person name="Eaton Z."/>
            <person name="Mclaughlin S."/>
            <person name="Kingan S."/>
            <person name="Baybayan P."/>
            <person name="Concepcion G."/>
            <person name="Jordan M."/>
            <person name="Riva A."/>
            <person name="Barbazuk W."/>
            <person name="Harkins T."/>
        </authorList>
    </citation>
    <scope>NUCLEOTIDE SEQUENCE [LARGE SCALE GENOMIC DNA]</scope>
    <source>
        <strain evidence="7">cv. Jamaican Lion 4</strain>
        <tissue evidence="6">Leaf</tissue>
    </source>
</reference>
<keyword evidence="4" id="KW-0597">Phosphoprotein</keyword>
<dbReference type="GO" id="GO:0000160">
    <property type="term" value="P:phosphorelay signal transduction system"/>
    <property type="evidence" value="ECO:0007669"/>
    <property type="project" value="UniProtKB-KW"/>
</dbReference>
<feature type="domain" description="Response regulatory" evidence="5">
    <location>
        <begin position="1"/>
        <end position="75"/>
    </location>
</feature>
<evidence type="ECO:0000313" key="7">
    <source>
        <dbReference type="Proteomes" id="UP000525078"/>
    </source>
</evidence>
<keyword evidence="1" id="KW-0902">Two-component regulatory system</keyword>
<dbReference type="AlphaFoldDB" id="A0A7J6EM52"/>
<dbReference type="InterPro" id="IPR001789">
    <property type="entry name" value="Sig_transdc_resp-reg_receiver"/>
</dbReference>
<dbReference type="PANTHER" id="PTHR43874">
    <property type="entry name" value="TWO-COMPONENT RESPONSE REGULATOR"/>
    <property type="match status" value="1"/>
</dbReference>
<keyword evidence="2" id="KW-0805">Transcription regulation</keyword>
<proteinExistence type="predicted"/>
<sequence length="75" mass="8883">MKKRNYILIQPILFAYLPVMTVKNPLDALATLRTQKGLIDLVVTDFHMPYMNGFQLQEQIDKEFQLPVISKYYYI</sequence>
<evidence type="ECO:0000256" key="4">
    <source>
        <dbReference type="PROSITE-ProRule" id="PRU00169"/>
    </source>
</evidence>
<accession>A0A7J6EM52</accession>